<keyword evidence="1" id="KW-1133">Transmembrane helix</keyword>
<feature type="transmembrane region" description="Helical" evidence="1">
    <location>
        <begin position="20"/>
        <end position="40"/>
    </location>
</feature>
<evidence type="ECO:0000313" key="4">
    <source>
        <dbReference type="Proteomes" id="UP000054144"/>
    </source>
</evidence>
<sequence>MASAYSETVTVDLTDTIGAVYIGVTVSVCISGITYTQAFFYFENHSYKDPLFVKMMVIAEVILETLHSILCVQAVYGWVITNYDNPLALLKFQWESCLTVGVEGLSILVAHLFYARRVYFVSGRNKYILFTILLPAAGHIAGTTAITVLSIKAQYFTNLTHPDTKAAMDFALIIAVITDMVITISLSYFLHNSRSGIKRTDKIINRLIIYAINNGVLTSTLDIVVLGVWTGQPNSLIYLALFQLVGNLYANSMLATLNTRSILQRREGMSNVISLGTPANFVVANDESNGISSSSGDGSYGIPRHAEMISVQVHQSTEVIEVTSRSLGTDSMVNMFFDVST</sequence>
<feature type="transmembrane region" description="Helical" evidence="1">
    <location>
        <begin position="235"/>
        <end position="257"/>
    </location>
</feature>
<keyword evidence="1" id="KW-0472">Membrane</keyword>
<name>A0A0D7A595_9AGAR</name>
<dbReference type="PANTHER" id="PTHR40465:SF1">
    <property type="entry name" value="DUF6534 DOMAIN-CONTAINING PROTEIN"/>
    <property type="match status" value="1"/>
</dbReference>
<dbReference type="InterPro" id="IPR045339">
    <property type="entry name" value="DUF6534"/>
</dbReference>
<proteinExistence type="predicted"/>
<evidence type="ECO:0000259" key="2">
    <source>
        <dbReference type="Pfam" id="PF20152"/>
    </source>
</evidence>
<keyword evidence="1" id="KW-0812">Transmembrane</keyword>
<gene>
    <name evidence="3" type="ORF">FISHEDRAFT_76044</name>
</gene>
<feature type="domain" description="DUF6534" evidence="2">
    <location>
        <begin position="175"/>
        <end position="261"/>
    </location>
</feature>
<organism evidence="3 4">
    <name type="scientific">Fistulina hepatica ATCC 64428</name>
    <dbReference type="NCBI Taxonomy" id="1128425"/>
    <lineage>
        <taxon>Eukaryota</taxon>
        <taxon>Fungi</taxon>
        <taxon>Dikarya</taxon>
        <taxon>Basidiomycota</taxon>
        <taxon>Agaricomycotina</taxon>
        <taxon>Agaricomycetes</taxon>
        <taxon>Agaricomycetidae</taxon>
        <taxon>Agaricales</taxon>
        <taxon>Fistulinaceae</taxon>
        <taxon>Fistulina</taxon>
    </lineage>
</organism>
<evidence type="ECO:0000313" key="3">
    <source>
        <dbReference type="EMBL" id="KIY46202.1"/>
    </source>
</evidence>
<feature type="transmembrane region" description="Helical" evidence="1">
    <location>
        <begin position="61"/>
        <end position="80"/>
    </location>
</feature>
<feature type="transmembrane region" description="Helical" evidence="1">
    <location>
        <begin position="92"/>
        <end position="115"/>
    </location>
</feature>
<dbReference type="AlphaFoldDB" id="A0A0D7A595"/>
<feature type="transmembrane region" description="Helical" evidence="1">
    <location>
        <begin position="127"/>
        <end position="150"/>
    </location>
</feature>
<dbReference type="OrthoDB" id="2535105at2759"/>
<feature type="transmembrane region" description="Helical" evidence="1">
    <location>
        <begin position="170"/>
        <end position="191"/>
    </location>
</feature>
<reference evidence="3 4" key="1">
    <citation type="journal article" date="2015" name="Fungal Genet. Biol.">
        <title>Evolution of novel wood decay mechanisms in Agaricales revealed by the genome sequences of Fistulina hepatica and Cylindrobasidium torrendii.</title>
        <authorList>
            <person name="Floudas D."/>
            <person name="Held B.W."/>
            <person name="Riley R."/>
            <person name="Nagy L.G."/>
            <person name="Koehler G."/>
            <person name="Ransdell A.S."/>
            <person name="Younus H."/>
            <person name="Chow J."/>
            <person name="Chiniquy J."/>
            <person name="Lipzen A."/>
            <person name="Tritt A."/>
            <person name="Sun H."/>
            <person name="Haridas S."/>
            <person name="LaButti K."/>
            <person name="Ohm R.A."/>
            <person name="Kues U."/>
            <person name="Blanchette R.A."/>
            <person name="Grigoriev I.V."/>
            <person name="Minto R.E."/>
            <person name="Hibbett D.S."/>
        </authorList>
    </citation>
    <scope>NUCLEOTIDE SEQUENCE [LARGE SCALE GENOMIC DNA]</scope>
    <source>
        <strain evidence="3 4">ATCC 64428</strain>
    </source>
</reference>
<dbReference type="Proteomes" id="UP000054144">
    <property type="component" value="Unassembled WGS sequence"/>
</dbReference>
<dbReference type="PANTHER" id="PTHR40465">
    <property type="entry name" value="CHROMOSOME 1, WHOLE GENOME SHOTGUN SEQUENCE"/>
    <property type="match status" value="1"/>
</dbReference>
<accession>A0A0D7A595</accession>
<feature type="transmembrane region" description="Helical" evidence="1">
    <location>
        <begin position="203"/>
        <end position="229"/>
    </location>
</feature>
<dbReference type="EMBL" id="KN882043">
    <property type="protein sequence ID" value="KIY46202.1"/>
    <property type="molecule type" value="Genomic_DNA"/>
</dbReference>
<protein>
    <recommendedName>
        <fullName evidence="2">DUF6534 domain-containing protein</fullName>
    </recommendedName>
</protein>
<dbReference type="Pfam" id="PF20152">
    <property type="entry name" value="DUF6534"/>
    <property type="match status" value="1"/>
</dbReference>
<evidence type="ECO:0000256" key="1">
    <source>
        <dbReference type="SAM" id="Phobius"/>
    </source>
</evidence>
<keyword evidence="4" id="KW-1185">Reference proteome</keyword>